<reference evidence="5 6" key="1">
    <citation type="journal article" date="2011" name="Front. Microbiol.">
        <title>Genomic signatures of strain selection and enhancement in Bacillus atrophaeus var. globigii, a historical biowarfare simulant.</title>
        <authorList>
            <person name="Gibbons H.S."/>
            <person name="Broomall S.M."/>
            <person name="McNew L.A."/>
            <person name="Daligault H."/>
            <person name="Chapman C."/>
            <person name="Bruce D."/>
            <person name="Karavis M."/>
            <person name="Krepps M."/>
            <person name="McGregor P.A."/>
            <person name="Hong C."/>
            <person name="Park K.H."/>
            <person name="Akmal A."/>
            <person name="Feldman A."/>
            <person name="Lin J.S."/>
            <person name="Chang W.E."/>
            <person name="Higgs B.W."/>
            <person name="Demirev P."/>
            <person name="Lindquist J."/>
            <person name="Liem A."/>
            <person name="Fochler E."/>
            <person name="Read T.D."/>
            <person name="Tapia R."/>
            <person name="Johnson S."/>
            <person name="Bishop-Lilly K.A."/>
            <person name="Detter C."/>
            <person name="Han C."/>
            <person name="Sozhamannan S."/>
            <person name="Rosenzweig C.N."/>
            <person name="Skowronski E.W."/>
        </authorList>
    </citation>
    <scope>NUCLEOTIDE SEQUENCE [LARGE SCALE GENOMIC DNA]</scope>
    <source>
        <strain evidence="5 6">1942</strain>
    </source>
</reference>
<proteinExistence type="inferred from homology"/>
<dbReference type="EC" id="3.5.99.6" evidence="3"/>
<dbReference type="EMBL" id="CP002207">
    <property type="protein sequence ID" value="ADP34880.1"/>
    <property type="molecule type" value="Genomic_DNA"/>
</dbReference>
<dbReference type="Proteomes" id="UP000006867">
    <property type="component" value="Chromosome"/>
</dbReference>
<dbReference type="RefSeq" id="WP_003327947.1">
    <property type="nucleotide sequence ID" value="NC_014639.1"/>
</dbReference>
<dbReference type="InterPro" id="IPR006148">
    <property type="entry name" value="Glc/Gal-6P_isomerase"/>
</dbReference>
<dbReference type="Gene3D" id="3.40.50.1360">
    <property type="match status" value="1"/>
</dbReference>
<feature type="domain" description="Glucosamine/galactosamine-6-phosphate isomerase" evidence="4">
    <location>
        <begin position="10"/>
        <end position="231"/>
    </location>
</feature>
<dbReference type="InterPro" id="IPR004547">
    <property type="entry name" value="Glucosamine6P_isomerase"/>
</dbReference>
<comment type="pathway">
    <text evidence="3">Amino-sugar metabolism; N-acetylneuraminate degradation; D-fructose 6-phosphate from N-acetylneuraminate: step 5/5.</text>
</comment>
<feature type="active site" description="For ring-opening step" evidence="3">
    <location>
        <position position="136"/>
    </location>
</feature>
<dbReference type="Pfam" id="PF01182">
    <property type="entry name" value="Glucosamine_iso"/>
    <property type="match status" value="1"/>
</dbReference>
<dbReference type="PROSITE" id="PS01161">
    <property type="entry name" value="GLC_GALNAC_ISOMERASE"/>
    <property type="match status" value="1"/>
</dbReference>
<name>A0ABM5M453_BACA1</name>
<evidence type="ECO:0000313" key="5">
    <source>
        <dbReference type="EMBL" id="ADP34880.1"/>
    </source>
</evidence>
<dbReference type="PANTHER" id="PTHR11280">
    <property type="entry name" value="GLUCOSAMINE-6-PHOSPHATE ISOMERASE"/>
    <property type="match status" value="1"/>
</dbReference>
<keyword evidence="1 3" id="KW-0378">Hydrolase</keyword>
<sequence length="251" mass="27790">MNIIIADHYDNLCEVSADIVKKCVRTQESAVLGLATGSTPIGLYKKLILDYQSGDVDFSNVTTFNLDEYVGLSRSHPESYNKFMNDHFFQHVNIHPDNIHIPQGDHPKLEAECKQYEDLIRYAGGIDLQILGIGSNGHIGFNEPGSDPEARTRVVRLSESTIEANARFFGDTALVPRLAISMGIKTIMEFSKHIVLLANGEEKADAIQQMAEGPVTPDMPASILQTHHNVTVIVDKKAGQKLKNQSLYRTS</sequence>
<dbReference type="NCBIfam" id="TIGR00502">
    <property type="entry name" value="nagB"/>
    <property type="match status" value="1"/>
</dbReference>
<comment type="caution">
    <text evidence="3">Lacks conserved residue(s) required for the propagation of feature annotation.</text>
</comment>
<feature type="active site" description="Proton acceptor; for ring-opening step" evidence="3">
    <location>
        <position position="138"/>
    </location>
</feature>
<dbReference type="InterPro" id="IPR037171">
    <property type="entry name" value="NagB/RpiA_transferase-like"/>
</dbReference>
<dbReference type="GO" id="GO:0016853">
    <property type="term" value="F:isomerase activity"/>
    <property type="evidence" value="ECO:0007669"/>
    <property type="project" value="UniProtKB-KW"/>
</dbReference>
<comment type="function">
    <text evidence="3">Catalyzes the reversible isomerization-deamination of glucosamine 6-phosphate (GlcN6P) to form fructose 6-phosphate (Fru6P) and ammonium ion.</text>
</comment>
<comment type="similarity">
    <text evidence="3">Belongs to the glucosamine/galactosamine-6-phosphate isomerase family. NagB subfamily.</text>
</comment>
<evidence type="ECO:0000256" key="3">
    <source>
        <dbReference type="HAMAP-Rule" id="MF_01241"/>
    </source>
</evidence>
<dbReference type="CDD" id="cd01399">
    <property type="entry name" value="GlcN6P_deaminase"/>
    <property type="match status" value="1"/>
</dbReference>
<accession>A0ABM5M453</accession>
<protein>
    <recommendedName>
        <fullName evidence="3">Glucosamine-6-phosphate deaminase</fullName>
        <ecNumber evidence="3">3.5.99.6</ecNumber>
    </recommendedName>
    <alternativeName>
        <fullName evidence="3">GlcN6P deaminase</fullName>
        <shortName evidence="3">GNPDA</shortName>
    </alternativeName>
    <alternativeName>
        <fullName evidence="3">Glucosamine-6-phosphate isomerase</fullName>
    </alternativeName>
</protein>
<keyword evidence="6" id="KW-1185">Reference proteome</keyword>
<comment type="catalytic activity">
    <reaction evidence="3">
        <text>alpha-D-glucosamine 6-phosphate + H2O = beta-D-fructose 6-phosphate + NH4(+)</text>
        <dbReference type="Rhea" id="RHEA:12172"/>
        <dbReference type="ChEBI" id="CHEBI:15377"/>
        <dbReference type="ChEBI" id="CHEBI:28938"/>
        <dbReference type="ChEBI" id="CHEBI:57634"/>
        <dbReference type="ChEBI" id="CHEBI:75989"/>
        <dbReference type="EC" id="3.5.99.6"/>
    </reaction>
</comment>
<feature type="active site" description="Proton acceptor; for enolization step" evidence="3">
    <location>
        <position position="67"/>
    </location>
</feature>
<dbReference type="SUPFAM" id="SSF100950">
    <property type="entry name" value="NagB/RpiA/CoA transferase-like"/>
    <property type="match status" value="1"/>
</dbReference>
<feature type="active site" description="For ring-opening step" evidence="3">
    <location>
        <position position="143"/>
    </location>
</feature>
<dbReference type="HAMAP" id="MF_01241">
    <property type="entry name" value="GlcN6P_deamin"/>
    <property type="match status" value="1"/>
</dbReference>
<organism evidence="5 6">
    <name type="scientific">Bacillus atrophaeus (strain 1942)</name>
    <dbReference type="NCBI Taxonomy" id="720555"/>
    <lineage>
        <taxon>Bacteria</taxon>
        <taxon>Bacillati</taxon>
        <taxon>Bacillota</taxon>
        <taxon>Bacilli</taxon>
        <taxon>Bacillales</taxon>
        <taxon>Bacillaceae</taxon>
        <taxon>Bacillus</taxon>
    </lineage>
</organism>
<evidence type="ECO:0000256" key="1">
    <source>
        <dbReference type="ARBA" id="ARBA00022801"/>
    </source>
</evidence>
<keyword evidence="2 3" id="KW-0119">Carbohydrate metabolism</keyword>
<evidence type="ECO:0000313" key="6">
    <source>
        <dbReference type="Proteomes" id="UP000006867"/>
    </source>
</evidence>
<dbReference type="InterPro" id="IPR018321">
    <property type="entry name" value="Glucosamine6P_isomerase_CS"/>
</dbReference>
<evidence type="ECO:0000259" key="4">
    <source>
        <dbReference type="Pfam" id="PF01182"/>
    </source>
</evidence>
<keyword evidence="5" id="KW-0413">Isomerase</keyword>
<evidence type="ECO:0000256" key="2">
    <source>
        <dbReference type="ARBA" id="ARBA00023277"/>
    </source>
</evidence>
<gene>
    <name evidence="3" type="primary">nagB</name>
    <name evidence="5" type="ordered locus">BATR1942_19825</name>
</gene>
<dbReference type="PANTHER" id="PTHR11280:SF5">
    <property type="entry name" value="GLUCOSAMINE-6-PHOSPHATE ISOMERASE"/>
    <property type="match status" value="1"/>
</dbReference>